<comment type="caution">
    <text evidence="2">The sequence shown here is derived from an EMBL/GenBank/DDBJ whole genome shotgun (WGS) entry which is preliminary data.</text>
</comment>
<feature type="transmembrane region" description="Helical" evidence="1">
    <location>
        <begin position="55"/>
        <end position="73"/>
    </location>
</feature>
<evidence type="ECO:0000313" key="3">
    <source>
        <dbReference type="Proteomes" id="UP000642509"/>
    </source>
</evidence>
<accession>A0ABQ2M463</accession>
<reference evidence="3" key="1">
    <citation type="journal article" date="2019" name="Int. J. Syst. Evol. Microbiol.">
        <title>The Global Catalogue of Microorganisms (GCM) 10K type strain sequencing project: providing services to taxonomists for standard genome sequencing and annotation.</title>
        <authorList>
            <consortium name="The Broad Institute Genomics Platform"/>
            <consortium name="The Broad Institute Genome Sequencing Center for Infectious Disease"/>
            <person name="Wu L."/>
            <person name="Ma J."/>
        </authorList>
    </citation>
    <scope>NUCLEOTIDE SEQUENCE [LARGE SCALE GENOMIC DNA]</scope>
    <source>
        <strain evidence="3">CGMCC 1.7064</strain>
    </source>
</reference>
<keyword evidence="3" id="KW-1185">Reference proteome</keyword>
<dbReference type="EMBL" id="BMLQ01000006">
    <property type="protein sequence ID" value="GGO46681.1"/>
    <property type="molecule type" value="Genomic_DNA"/>
</dbReference>
<organism evidence="2 3">
    <name type="scientific">Citricoccus zhacaiensis</name>
    <dbReference type="NCBI Taxonomy" id="489142"/>
    <lineage>
        <taxon>Bacteria</taxon>
        <taxon>Bacillati</taxon>
        <taxon>Actinomycetota</taxon>
        <taxon>Actinomycetes</taxon>
        <taxon>Micrococcales</taxon>
        <taxon>Micrococcaceae</taxon>
        <taxon>Citricoccus</taxon>
    </lineage>
</organism>
<evidence type="ECO:0008006" key="4">
    <source>
        <dbReference type="Google" id="ProtNLM"/>
    </source>
</evidence>
<sequence>MGHPRHALRGAEVPVPSARRTFVRVLPSCAVLVFGAPIAALALPSDAAQDDRTPWALLVYLCVIVLTVIVHYLTRAPRPRQDPEVDTAQRRRALVAAAETGAVPTDPAVRRTTGVFACERIEIFAVMVSAVVGVLAGSLARPELDWWFIWGPVLVGALASGFRLRSGLSYLRALHPAKGVKRIHRSEAPNR</sequence>
<evidence type="ECO:0000256" key="1">
    <source>
        <dbReference type="SAM" id="Phobius"/>
    </source>
</evidence>
<gene>
    <name evidence="2" type="ORF">GCM10010977_22200</name>
</gene>
<evidence type="ECO:0000313" key="2">
    <source>
        <dbReference type="EMBL" id="GGO46681.1"/>
    </source>
</evidence>
<keyword evidence="1" id="KW-1133">Transmembrane helix</keyword>
<keyword evidence="1" id="KW-0812">Transmembrane</keyword>
<feature type="transmembrane region" description="Helical" evidence="1">
    <location>
        <begin position="21"/>
        <end position="43"/>
    </location>
</feature>
<dbReference type="Proteomes" id="UP000642509">
    <property type="component" value="Unassembled WGS sequence"/>
</dbReference>
<name>A0ABQ2M463_9MICC</name>
<keyword evidence="1" id="KW-0472">Membrane</keyword>
<protein>
    <recommendedName>
        <fullName evidence="4">Integral membrane protein</fullName>
    </recommendedName>
</protein>
<proteinExistence type="predicted"/>
<feature type="transmembrane region" description="Helical" evidence="1">
    <location>
        <begin position="146"/>
        <end position="164"/>
    </location>
</feature>
<feature type="transmembrane region" description="Helical" evidence="1">
    <location>
        <begin position="121"/>
        <end position="140"/>
    </location>
</feature>